<name>A0ABT4APS1_9BACT</name>
<proteinExistence type="inferred from homology"/>
<dbReference type="SUPFAM" id="SSF88946">
    <property type="entry name" value="Sigma2 domain of RNA polymerase sigma factors"/>
    <property type="match status" value="1"/>
</dbReference>
<reference evidence="7 8" key="1">
    <citation type="submission" date="2022-11" db="EMBL/GenBank/DDBJ databases">
        <title>Minimal conservation of predation-associated metabolite biosynthetic gene clusters underscores biosynthetic potential of Myxococcota including descriptions for ten novel species: Archangium lansinium sp. nov., Myxococcus landrumus sp. nov., Nannocystis bai.</title>
        <authorList>
            <person name="Ahearne A."/>
            <person name="Stevens C."/>
            <person name="Phillips K."/>
        </authorList>
    </citation>
    <scope>NUCLEOTIDE SEQUENCE [LARGE SCALE GENOMIC DNA]</scope>
    <source>
        <strain evidence="7 8">MIWBW</strain>
    </source>
</reference>
<keyword evidence="8" id="KW-1185">Reference proteome</keyword>
<dbReference type="Gene3D" id="1.10.1740.10">
    <property type="match status" value="1"/>
</dbReference>
<sequence length="305" mass="33063">MSHSSSLARLLIPHLRSEARTAYAELPSLESVLSELLASARAAWPRARLEDAVFLRYLAERLAPASEPERTLRALPVADLFLACACVHGDAAAHAALDAHFLPKVTAAVARVHPGADAASEVCQVLREKLLTSEAGQPPRLAGYLGQGPLAAWLRAAAVRTALNLRRTAQRQARAEEEALADATLPGGTHPELEHLRQRHRADFQAALAEALAALPSRERTVLRLHLVEGLSLERIGTVYRTHKSTVSRWLAHAREEVLAGTRSRLAERLRLSSGELHSLLRDVPAQLDQSLSSLLASTGRNEGS</sequence>
<gene>
    <name evidence="7" type="ORF">OV287_55600</name>
</gene>
<evidence type="ECO:0000256" key="3">
    <source>
        <dbReference type="ARBA" id="ARBA00023082"/>
    </source>
</evidence>
<dbReference type="NCBIfam" id="TIGR02937">
    <property type="entry name" value="sigma70-ECF"/>
    <property type="match status" value="1"/>
</dbReference>
<evidence type="ECO:0000256" key="4">
    <source>
        <dbReference type="ARBA" id="ARBA00023125"/>
    </source>
</evidence>
<dbReference type="InterPro" id="IPR013324">
    <property type="entry name" value="RNA_pol_sigma_r3/r4-like"/>
</dbReference>
<accession>A0ABT4APS1</accession>
<dbReference type="Gene3D" id="1.10.10.10">
    <property type="entry name" value="Winged helix-like DNA-binding domain superfamily/Winged helix DNA-binding domain"/>
    <property type="match status" value="1"/>
</dbReference>
<dbReference type="Pfam" id="PF08281">
    <property type="entry name" value="Sigma70_r4_2"/>
    <property type="match status" value="1"/>
</dbReference>
<keyword evidence="3" id="KW-0731">Sigma factor</keyword>
<dbReference type="NCBIfam" id="TIGR03001">
    <property type="entry name" value="Sig-70_gmx1"/>
    <property type="match status" value="1"/>
</dbReference>
<dbReference type="InterPro" id="IPR014284">
    <property type="entry name" value="RNA_pol_sigma-70_dom"/>
</dbReference>
<keyword evidence="5" id="KW-0804">Transcription</keyword>
<evidence type="ECO:0000259" key="6">
    <source>
        <dbReference type="Pfam" id="PF08281"/>
    </source>
</evidence>
<evidence type="ECO:0000313" key="7">
    <source>
        <dbReference type="EMBL" id="MCY1083700.1"/>
    </source>
</evidence>
<dbReference type="PANTHER" id="PTHR43133">
    <property type="entry name" value="RNA POLYMERASE ECF-TYPE SIGMA FACTO"/>
    <property type="match status" value="1"/>
</dbReference>
<comment type="caution">
    <text evidence="7">The sequence shown here is derived from an EMBL/GenBank/DDBJ whole genome shotgun (WGS) entry which is preliminary data.</text>
</comment>
<keyword evidence="4" id="KW-0238">DNA-binding</keyword>
<evidence type="ECO:0000256" key="5">
    <source>
        <dbReference type="ARBA" id="ARBA00023163"/>
    </source>
</evidence>
<dbReference type="InterPro" id="IPR013249">
    <property type="entry name" value="RNA_pol_sigma70_r4_t2"/>
</dbReference>
<evidence type="ECO:0000313" key="8">
    <source>
        <dbReference type="Proteomes" id="UP001207654"/>
    </source>
</evidence>
<comment type="similarity">
    <text evidence="1">Belongs to the sigma-70 factor family. ECF subfamily.</text>
</comment>
<evidence type="ECO:0000256" key="2">
    <source>
        <dbReference type="ARBA" id="ARBA00023015"/>
    </source>
</evidence>
<keyword evidence="2" id="KW-0805">Transcription regulation</keyword>
<dbReference type="InterPro" id="IPR011745">
    <property type="entry name" value="RNA_pol_sigma70_MYXXA"/>
</dbReference>
<dbReference type="Proteomes" id="UP001207654">
    <property type="component" value="Unassembled WGS sequence"/>
</dbReference>
<dbReference type="SUPFAM" id="SSF88659">
    <property type="entry name" value="Sigma3 and sigma4 domains of RNA polymerase sigma factors"/>
    <property type="match status" value="1"/>
</dbReference>
<dbReference type="EMBL" id="JAPNKA010000001">
    <property type="protein sequence ID" value="MCY1083700.1"/>
    <property type="molecule type" value="Genomic_DNA"/>
</dbReference>
<feature type="domain" description="RNA polymerase sigma factor 70 region 4 type 2" evidence="6">
    <location>
        <begin position="207"/>
        <end position="257"/>
    </location>
</feature>
<dbReference type="InterPro" id="IPR013325">
    <property type="entry name" value="RNA_pol_sigma_r2"/>
</dbReference>
<dbReference type="InterPro" id="IPR036388">
    <property type="entry name" value="WH-like_DNA-bd_sf"/>
</dbReference>
<protein>
    <submittedName>
        <fullName evidence="7">Sigma-70 family RNA polymerase sigma factor</fullName>
    </submittedName>
</protein>
<dbReference type="InterPro" id="IPR039425">
    <property type="entry name" value="RNA_pol_sigma-70-like"/>
</dbReference>
<dbReference type="PANTHER" id="PTHR43133:SF8">
    <property type="entry name" value="RNA POLYMERASE SIGMA FACTOR HI_1459-RELATED"/>
    <property type="match status" value="1"/>
</dbReference>
<dbReference type="RefSeq" id="WP_267542223.1">
    <property type="nucleotide sequence ID" value="NZ_JAPNKA010000001.1"/>
</dbReference>
<organism evidence="7 8">
    <name type="scientific">Archangium lansingense</name>
    <dbReference type="NCBI Taxonomy" id="2995310"/>
    <lineage>
        <taxon>Bacteria</taxon>
        <taxon>Pseudomonadati</taxon>
        <taxon>Myxococcota</taxon>
        <taxon>Myxococcia</taxon>
        <taxon>Myxococcales</taxon>
        <taxon>Cystobacterineae</taxon>
        <taxon>Archangiaceae</taxon>
        <taxon>Archangium</taxon>
    </lineage>
</organism>
<evidence type="ECO:0000256" key="1">
    <source>
        <dbReference type="ARBA" id="ARBA00010641"/>
    </source>
</evidence>